<evidence type="ECO:0000256" key="11">
    <source>
        <dbReference type="RuleBase" id="RU364063"/>
    </source>
</evidence>
<dbReference type="InterPro" id="IPR003593">
    <property type="entry name" value="AAA+_ATPase"/>
</dbReference>
<dbReference type="SUPFAM" id="SSF48019">
    <property type="entry name" value="post-AAA+ oligomerization domain-like"/>
    <property type="match status" value="1"/>
</dbReference>
<dbReference type="GO" id="GO:0003887">
    <property type="term" value="F:DNA-directed DNA polymerase activity"/>
    <property type="evidence" value="ECO:0007669"/>
    <property type="project" value="UniProtKB-KW"/>
</dbReference>
<dbReference type="Pfam" id="PF12169">
    <property type="entry name" value="DNA_pol3_gamma3"/>
    <property type="match status" value="1"/>
</dbReference>
<proteinExistence type="inferred from homology"/>
<evidence type="ECO:0000256" key="7">
    <source>
        <dbReference type="ARBA" id="ARBA00022833"/>
    </source>
</evidence>
<dbReference type="GO" id="GO:0046872">
    <property type="term" value="F:metal ion binding"/>
    <property type="evidence" value="ECO:0007669"/>
    <property type="project" value="UniProtKB-KW"/>
</dbReference>
<evidence type="ECO:0000256" key="8">
    <source>
        <dbReference type="ARBA" id="ARBA00022840"/>
    </source>
</evidence>
<keyword evidence="8 11" id="KW-0067">ATP-binding</keyword>
<dbReference type="GO" id="GO:0009360">
    <property type="term" value="C:DNA polymerase III complex"/>
    <property type="evidence" value="ECO:0007669"/>
    <property type="project" value="InterPro"/>
</dbReference>
<feature type="compositionally biased region" description="Gly residues" evidence="12">
    <location>
        <begin position="352"/>
        <end position="361"/>
    </location>
</feature>
<name>A0A212JIC8_9BACT</name>
<dbReference type="SMART" id="SM00382">
    <property type="entry name" value="AAA"/>
    <property type="match status" value="1"/>
</dbReference>
<keyword evidence="5" id="KW-0479">Metal-binding</keyword>
<dbReference type="CDD" id="cd00009">
    <property type="entry name" value="AAA"/>
    <property type="match status" value="1"/>
</dbReference>
<sequence>MVKAVLSRAAAEDRPAAAYLLSGTRGVGKTTIARIFAKALNCQHAPGPEPCNQCEQCRKITQGVHVDVTEIDGASNNSVEDARSLRETIGYAPMEGRYKIFIIDEAHMLTRNAFNALLKTLEEPPERVVFIFATTEAHKFPITIVSRCQHFVFRHLSEDALFAHLTAVLRKENAAFEEGAVRLIARRAAGSVRDSMSLLDQTLALGGEELTVAATRQVLGLAGQELFAELFTALQGQDCAAVANLCGQILQQGVDIGFFMRELAGNLRNLFLLRQSGQAIVPSLRLPADEAALWQGIAPQFSAAHLHAAWQMALDAQRGIVQSPEPAAALELLLLNLALLPQLLPVGQATPGPGGQAGGAGQSSVQAPSQAAAQGSQQQAQAVPPSAQRMESSAGMPAGSAQVAQSRPRDAATGQHAANDADDAESDEPDAAQSFAAPTHRPWRPGAQTGAAQADQGSTDLAISDLGRPNQGSPGQKALRQEDSDSRNFGQDDSGQNGAGSSNSDQPDSGASVADGQGFNRGGAGTPGQGKQEGQAACNWAAFCDFCSSWQGAGRDMPRQHLLRSVSAIWADGILRLAPKAETQLFQLERGREELTAALAAYGAGQTQLELVAPRPYRPEAELIEEFSQRPELQPCLEVLNARVKGCRPVDQDNR</sequence>
<evidence type="ECO:0000256" key="6">
    <source>
        <dbReference type="ARBA" id="ARBA00022741"/>
    </source>
</evidence>
<dbReference type="Gene3D" id="1.10.8.60">
    <property type="match status" value="1"/>
</dbReference>
<evidence type="ECO:0000256" key="9">
    <source>
        <dbReference type="ARBA" id="ARBA00022932"/>
    </source>
</evidence>
<evidence type="ECO:0000256" key="2">
    <source>
        <dbReference type="ARBA" id="ARBA00022679"/>
    </source>
</evidence>
<feature type="region of interest" description="Disordered" evidence="12">
    <location>
        <begin position="350"/>
        <end position="533"/>
    </location>
</feature>
<evidence type="ECO:0000256" key="10">
    <source>
        <dbReference type="ARBA" id="ARBA00049244"/>
    </source>
</evidence>
<comment type="subunit">
    <text evidence="11">DNA polymerase III contains a core (composed of alpha, epsilon and theta chains) that associates with a tau subunit. This core dimerizes to form the POLIII' complex. PolIII' associates with the gamma complex (composed of gamma, delta, delta', psi and chi chains) and with the beta chain to form the complete DNA polymerase III complex.</text>
</comment>
<dbReference type="Pfam" id="PF13177">
    <property type="entry name" value="DNA_pol3_delta2"/>
    <property type="match status" value="1"/>
</dbReference>
<evidence type="ECO:0000256" key="4">
    <source>
        <dbReference type="ARBA" id="ARBA00022705"/>
    </source>
</evidence>
<evidence type="ECO:0000256" key="12">
    <source>
        <dbReference type="SAM" id="MobiDB-lite"/>
    </source>
</evidence>
<dbReference type="InterPro" id="IPR012763">
    <property type="entry name" value="DNA_pol_III_sug/sutau_N"/>
</dbReference>
<evidence type="ECO:0000256" key="3">
    <source>
        <dbReference type="ARBA" id="ARBA00022695"/>
    </source>
</evidence>
<keyword evidence="3 11" id="KW-0548">Nucleotidyltransferase</keyword>
<dbReference type="CDD" id="cd18137">
    <property type="entry name" value="HLD_clamp_pol_III_gamma_tau"/>
    <property type="match status" value="1"/>
</dbReference>
<dbReference type="InterPro" id="IPR022754">
    <property type="entry name" value="DNA_pol_III_gamma-3"/>
</dbReference>
<dbReference type="PANTHER" id="PTHR11669">
    <property type="entry name" value="REPLICATION FACTOR C / DNA POLYMERASE III GAMMA-TAU SUBUNIT"/>
    <property type="match status" value="1"/>
</dbReference>
<feature type="compositionally biased region" description="Acidic residues" evidence="12">
    <location>
        <begin position="420"/>
        <end position="430"/>
    </location>
</feature>
<dbReference type="EMBL" id="FLUP01000001">
    <property type="protein sequence ID" value="SBV99198.1"/>
    <property type="molecule type" value="Genomic_DNA"/>
</dbReference>
<dbReference type="NCBIfam" id="TIGR02397">
    <property type="entry name" value="dnaX_nterm"/>
    <property type="match status" value="1"/>
</dbReference>
<dbReference type="SUPFAM" id="SSF52540">
    <property type="entry name" value="P-loop containing nucleoside triphosphate hydrolases"/>
    <property type="match status" value="1"/>
</dbReference>
<dbReference type="FunFam" id="1.10.8.60:FF:000013">
    <property type="entry name" value="DNA polymerase III subunit gamma/tau"/>
    <property type="match status" value="1"/>
</dbReference>
<dbReference type="AlphaFoldDB" id="A0A212JIC8"/>
<comment type="catalytic activity">
    <reaction evidence="10 11">
        <text>DNA(n) + a 2'-deoxyribonucleoside 5'-triphosphate = DNA(n+1) + diphosphate</text>
        <dbReference type="Rhea" id="RHEA:22508"/>
        <dbReference type="Rhea" id="RHEA-COMP:17339"/>
        <dbReference type="Rhea" id="RHEA-COMP:17340"/>
        <dbReference type="ChEBI" id="CHEBI:33019"/>
        <dbReference type="ChEBI" id="CHEBI:61560"/>
        <dbReference type="ChEBI" id="CHEBI:173112"/>
        <dbReference type="EC" id="2.7.7.7"/>
    </reaction>
</comment>
<dbReference type="InterPro" id="IPR008921">
    <property type="entry name" value="DNA_pol3_clamp-load_cplx_C"/>
</dbReference>
<dbReference type="GO" id="GO:0003677">
    <property type="term" value="F:DNA binding"/>
    <property type="evidence" value="ECO:0007669"/>
    <property type="project" value="InterPro"/>
</dbReference>
<keyword evidence="6 11" id="KW-0547">Nucleotide-binding</keyword>
<protein>
    <recommendedName>
        <fullName evidence="11">DNA polymerase III subunit gamma/tau</fullName>
        <ecNumber evidence="11">2.7.7.7</ecNumber>
    </recommendedName>
</protein>
<comment type="function">
    <text evidence="11">DNA polymerase III is a complex, multichain enzyme responsible for most of the replicative synthesis in bacteria. This DNA polymerase also exhibits 3' to 5' exonuclease activity.</text>
</comment>
<dbReference type="InterPro" id="IPR027417">
    <property type="entry name" value="P-loop_NTPase"/>
</dbReference>
<organism evidence="14">
    <name type="scientific">uncultured Desulfovibrio sp</name>
    <dbReference type="NCBI Taxonomy" id="167968"/>
    <lineage>
        <taxon>Bacteria</taxon>
        <taxon>Pseudomonadati</taxon>
        <taxon>Thermodesulfobacteriota</taxon>
        <taxon>Desulfovibrionia</taxon>
        <taxon>Desulfovibrionales</taxon>
        <taxon>Desulfovibrionaceae</taxon>
        <taxon>Desulfovibrio</taxon>
        <taxon>environmental samples</taxon>
    </lineage>
</organism>
<feature type="compositionally biased region" description="Low complexity" evidence="12">
    <location>
        <begin position="362"/>
        <end position="388"/>
    </location>
</feature>
<feature type="compositionally biased region" description="Low complexity" evidence="12">
    <location>
        <begin position="446"/>
        <end position="457"/>
    </location>
</feature>
<dbReference type="Gene3D" id="1.20.272.10">
    <property type="match status" value="1"/>
</dbReference>
<keyword evidence="9 11" id="KW-0239">DNA-directed DNA polymerase</keyword>
<dbReference type="Pfam" id="PF22608">
    <property type="entry name" value="DNAX_ATPase_lid"/>
    <property type="match status" value="1"/>
</dbReference>
<evidence type="ECO:0000259" key="13">
    <source>
        <dbReference type="SMART" id="SM00382"/>
    </source>
</evidence>
<keyword evidence="4 11" id="KW-0235">DNA replication</keyword>
<keyword evidence="7" id="KW-0862">Zinc</keyword>
<keyword evidence="2 11" id="KW-0808">Transferase</keyword>
<accession>A0A212JIC8</accession>
<evidence type="ECO:0000256" key="5">
    <source>
        <dbReference type="ARBA" id="ARBA00022723"/>
    </source>
</evidence>
<dbReference type="GO" id="GO:0005524">
    <property type="term" value="F:ATP binding"/>
    <property type="evidence" value="ECO:0007669"/>
    <property type="project" value="UniProtKB-KW"/>
</dbReference>
<dbReference type="InterPro" id="IPR045085">
    <property type="entry name" value="HLD_clamp_pol_III_gamma_tau"/>
</dbReference>
<dbReference type="GO" id="GO:0006261">
    <property type="term" value="P:DNA-templated DNA replication"/>
    <property type="evidence" value="ECO:0007669"/>
    <property type="project" value="TreeGrafter"/>
</dbReference>
<feature type="domain" description="AAA+ ATPase" evidence="13">
    <location>
        <begin position="15"/>
        <end position="157"/>
    </location>
</feature>
<dbReference type="InterPro" id="IPR050238">
    <property type="entry name" value="DNA_Rep/Repair_Clamp_Loader"/>
</dbReference>
<dbReference type="PANTHER" id="PTHR11669:SF0">
    <property type="entry name" value="PROTEIN STICHEL-LIKE 2"/>
    <property type="match status" value="1"/>
</dbReference>
<dbReference type="EC" id="2.7.7.7" evidence="11"/>
<reference evidence="14" key="1">
    <citation type="submission" date="2016-04" db="EMBL/GenBank/DDBJ databases">
        <authorList>
            <person name="Evans L.H."/>
            <person name="Alamgir A."/>
            <person name="Owens N."/>
            <person name="Weber N.D."/>
            <person name="Virtaneva K."/>
            <person name="Barbian K."/>
            <person name="Babar A."/>
            <person name="Rosenke K."/>
        </authorList>
    </citation>
    <scope>NUCLEOTIDE SEQUENCE</scope>
    <source>
        <strain evidence="14">92-2</strain>
    </source>
</reference>
<evidence type="ECO:0000313" key="14">
    <source>
        <dbReference type="EMBL" id="SBV99198.1"/>
    </source>
</evidence>
<feature type="compositionally biased region" description="Gly residues" evidence="12">
    <location>
        <begin position="519"/>
        <end position="528"/>
    </location>
</feature>
<comment type="similarity">
    <text evidence="1 11">Belongs to the DnaX/STICHEL family.</text>
</comment>
<gene>
    <name evidence="11" type="primary">dnaX</name>
    <name evidence="14" type="ORF">KM92DES2_11170</name>
</gene>
<dbReference type="Gene3D" id="3.40.50.300">
    <property type="entry name" value="P-loop containing nucleotide triphosphate hydrolases"/>
    <property type="match status" value="1"/>
</dbReference>
<feature type="compositionally biased region" description="Polar residues" evidence="12">
    <location>
        <begin position="487"/>
        <end position="509"/>
    </location>
</feature>
<evidence type="ECO:0000256" key="1">
    <source>
        <dbReference type="ARBA" id="ARBA00006360"/>
    </source>
</evidence>